<evidence type="ECO:0000313" key="2">
    <source>
        <dbReference type="Proteomes" id="UP000799421"/>
    </source>
</evidence>
<proteinExistence type="predicted"/>
<accession>A0A6A7BZW2</accession>
<sequence>MPLQLLPASAQAYAPRSAPTVVLSSQVEPWLTQALKRVNRTKRPLNSTPQHSRCLTELLGGPQAIWTLASLMLPKQPDSQLCKDSDPLVQAVSNYQLVHVEAYVVHVDMVSQHEVAFKLTTQTIEALVNYHRDIYVVDAAASTYDWPEKESQVRKMHEDFVHAANRFVFRTAVQALEGLEEDGAGELLTGCADDVKAALMNLFLPLLPPPPRIVDVANSTAFWPGVSDWAWPVMPLATPDSWKVLPSTPSPAPTGCSDATGSGLRLDFRLNNAQLPSPAPSFGQPFPIASQHYFDSPLSASPLSCGSDVLLNSSFDVAWSPLSTQCPTLV</sequence>
<gene>
    <name evidence="1" type="ORF">K470DRAFT_264158</name>
</gene>
<protein>
    <submittedName>
        <fullName evidence="1">Uncharacterized protein</fullName>
    </submittedName>
</protein>
<dbReference type="EMBL" id="MU005978">
    <property type="protein sequence ID" value="KAF2860744.1"/>
    <property type="molecule type" value="Genomic_DNA"/>
</dbReference>
<organism evidence="1 2">
    <name type="scientific">Piedraia hortae CBS 480.64</name>
    <dbReference type="NCBI Taxonomy" id="1314780"/>
    <lineage>
        <taxon>Eukaryota</taxon>
        <taxon>Fungi</taxon>
        <taxon>Dikarya</taxon>
        <taxon>Ascomycota</taxon>
        <taxon>Pezizomycotina</taxon>
        <taxon>Dothideomycetes</taxon>
        <taxon>Dothideomycetidae</taxon>
        <taxon>Capnodiales</taxon>
        <taxon>Piedraiaceae</taxon>
        <taxon>Piedraia</taxon>
    </lineage>
</organism>
<reference evidence="1" key="1">
    <citation type="journal article" date="2020" name="Stud. Mycol.">
        <title>101 Dothideomycetes genomes: a test case for predicting lifestyles and emergence of pathogens.</title>
        <authorList>
            <person name="Haridas S."/>
            <person name="Albert R."/>
            <person name="Binder M."/>
            <person name="Bloem J."/>
            <person name="Labutti K."/>
            <person name="Salamov A."/>
            <person name="Andreopoulos B."/>
            <person name="Baker S."/>
            <person name="Barry K."/>
            <person name="Bills G."/>
            <person name="Bluhm B."/>
            <person name="Cannon C."/>
            <person name="Castanera R."/>
            <person name="Culley D."/>
            <person name="Daum C."/>
            <person name="Ezra D."/>
            <person name="Gonzalez J."/>
            <person name="Henrissat B."/>
            <person name="Kuo A."/>
            <person name="Liang C."/>
            <person name="Lipzen A."/>
            <person name="Lutzoni F."/>
            <person name="Magnuson J."/>
            <person name="Mondo S."/>
            <person name="Nolan M."/>
            <person name="Ohm R."/>
            <person name="Pangilinan J."/>
            <person name="Park H.-J."/>
            <person name="Ramirez L."/>
            <person name="Alfaro M."/>
            <person name="Sun H."/>
            <person name="Tritt A."/>
            <person name="Yoshinaga Y."/>
            <person name="Zwiers L.-H."/>
            <person name="Turgeon B."/>
            <person name="Goodwin S."/>
            <person name="Spatafora J."/>
            <person name="Crous P."/>
            <person name="Grigoriev I."/>
        </authorList>
    </citation>
    <scope>NUCLEOTIDE SEQUENCE</scope>
    <source>
        <strain evidence="1">CBS 480.64</strain>
    </source>
</reference>
<dbReference type="Proteomes" id="UP000799421">
    <property type="component" value="Unassembled WGS sequence"/>
</dbReference>
<evidence type="ECO:0000313" key="1">
    <source>
        <dbReference type="EMBL" id="KAF2860744.1"/>
    </source>
</evidence>
<name>A0A6A7BZW2_9PEZI</name>
<dbReference type="AlphaFoldDB" id="A0A6A7BZW2"/>
<keyword evidence="2" id="KW-1185">Reference proteome</keyword>
<dbReference type="OrthoDB" id="5352472at2759"/>